<dbReference type="PANTHER" id="PTHR43248">
    <property type="entry name" value="2-SUCCINYL-6-HYDROXY-2,4-CYCLOHEXADIENE-1-CARBOXYLATE SYNTHASE"/>
    <property type="match status" value="1"/>
</dbReference>
<organism evidence="6 7">
    <name type="scientific">Saccharothrix lopnurensis</name>
    <dbReference type="NCBI Taxonomy" id="1670621"/>
    <lineage>
        <taxon>Bacteria</taxon>
        <taxon>Bacillati</taxon>
        <taxon>Actinomycetota</taxon>
        <taxon>Actinomycetes</taxon>
        <taxon>Pseudonocardiales</taxon>
        <taxon>Pseudonocardiaceae</taxon>
        <taxon>Saccharothrix</taxon>
    </lineage>
</organism>
<dbReference type="SUPFAM" id="SSF53474">
    <property type="entry name" value="alpha/beta-Hydrolases"/>
    <property type="match status" value="1"/>
</dbReference>
<dbReference type="Gene3D" id="3.40.50.1820">
    <property type="entry name" value="alpha/beta hydrolase"/>
    <property type="match status" value="1"/>
</dbReference>
<dbReference type="EMBL" id="JBHSQO010000047">
    <property type="protein sequence ID" value="MFC6093667.1"/>
    <property type="molecule type" value="Genomic_DNA"/>
</dbReference>
<dbReference type="Pfam" id="PF00561">
    <property type="entry name" value="Abhydrolase_1"/>
    <property type="match status" value="1"/>
</dbReference>
<reference evidence="7" key="1">
    <citation type="journal article" date="2019" name="Int. J. Syst. Evol. Microbiol.">
        <title>The Global Catalogue of Microorganisms (GCM) 10K type strain sequencing project: providing services to taxonomists for standard genome sequencing and annotation.</title>
        <authorList>
            <consortium name="The Broad Institute Genomics Platform"/>
            <consortium name="The Broad Institute Genome Sequencing Center for Infectious Disease"/>
            <person name="Wu L."/>
            <person name="Ma J."/>
        </authorList>
    </citation>
    <scope>NUCLEOTIDE SEQUENCE [LARGE SCALE GENOMIC DNA]</scope>
    <source>
        <strain evidence="7">CGMCC 4.7246</strain>
    </source>
</reference>
<name>A0ABW1PFS5_9PSEU</name>
<evidence type="ECO:0000256" key="4">
    <source>
        <dbReference type="SAM" id="SignalP"/>
    </source>
</evidence>
<sequence length="520" mass="54852">MRRSLLLLLALPVLASCTSVVAGSPGAGTVLERRGPAGAVPAGLERFYGQQLGWEDCDGYATTGASASLLKNRRNLECARLEVPLDYAEPDGRTIRVGLLRQTATGERIGSLLVNPGGPGGSGMTSAASLATTVRSSPLGERFDLVGFDPRGIGASEPRIRCLTDAERDAERLDVDVDTSPEGIAQTEAENRQYAEKCARTSGEDLLANVGTRDVVRDLDVMRSALGDEKLTYLGYSYGTHIGAEYAQDFPGNVRALVLDGAVDPTQSQVESLIAQGAGFQKSFDAFAAWCARQADCALGSDPAGANRAFRDLTLPLVQRPIPVGDRRLAYNDAITGAIQAMYSEELWTALNSGLTELRGGGGEVLMLLADSYFDRDAEGRYGSVTDAFTAVNCVDKPAVTDRAVLDDLARRYKEAAPFLDDGQPAAAALDVCAFWPVPPTAEAPEPVSGLPPVLVVSTTGDPATPYDAGVSLARELGGGLLTFEGNQHTVYLQGNGCVDTAGHEYLISLTLPAEGTRCS</sequence>
<dbReference type="RefSeq" id="WP_380641087.1">
    <property type="nucleotide sequence ID" value="NZ_JBHSQO010000047.1"/>
</dbReference>
<comment type="caution">
    <text evidence="6">The sequence shown here is derived from an EMBL/GenBank/DDBJ whole genome shotgun (WGS) entry which is preliminary data.</text>
</comment>
<dbReference type="PANTHER" id="PTHR43248:SF29">
    <property type="entry name" value="TRIPEPTIDYL AMINOPEPTIDASE"/>
    <property type="match status" value="1"/>
</dbReference>
<feature type="domain" description="AB hydrolase-1" evidence="5">
    <location>
        <begin position="112"/>
        <end position="494"/>
    </location>
</feature>
<dbReference type="InterPro" id="IPR029058">
    <property type="entry name" value="AB_hydrolase_fold"/>
</dbReference>
<keyword evidence="3 6" id="KW-0378">Hydrolase</keyword>
<dbReference type="InterPro" id="IPR000073">
    <property type="entry name" value="AB_hydrolase_1"/>
</dbReference>
<dbReference type="Proteomes" id="UP001596220">
    <property type="component" value="Unassembled WGS sequence"/>
</dbReference>
<evidence type="ECO:0000313" key="7">
    <source>
        <dbReference type="Proteomes" id="UP001596220"/>
    </source>
</evidence>
<evidence type="ECO:0000259" key="5">
    <source>
        <dbReference type="Pfam" id="PF00561"/>
    </source>
</evidence>
<dbReference type="InterPro" id="IPR051601">
    <property type="entry name" value="Serine_prot/Carboxylest_S33"/>
</dbReference>
<evidence type="ECO:0000256" key="3">
    <source>
        <dbReference type="ARBA" id="ARBA00022801"/>
    </source>
</evidence>
<dbReference type="PROSITE" id="PS51257">
    <property type="entry name" value="PROKAR_LIPOPROTEIN"/>
    <property type="match status" value="1"/>
</dbReference>
<proteinExistence type="inferred from homology"/>
<gene>
    <name evidence="6" type="ORF">ACFP3R_30725</name>
</gene>
<feature type="chain" id="PRO_5046478740" evidence="4">
    <location>
        <begin position="23"/>
        <end position="520"/>
    </location>
</feature>
<keyword evidence="2 4" id="KW-0732">Signal</keyword>
<comment type="similarity">
    <text evidence="1">Belongs to the peptidase S33 family.</text>
</comment>
<evidence type="ECO:0000256" key="2">
    <source>
        <dbReference type="ARBA" id="ARBA00022729"/>
    </source>
</evidence>
<evidence type="ECO:0000256" key="1">
    <source>
        <dbReference type="ARBA" id="ARBA00010088"/>
    </source>
</evidence>
<keyword evidence="7" id="KW-1185">Reference proteome</keyword>
<accession>A0ABW1PFS5</accession>
<protein>
    <submittedName>
        <fullName evidence="6">Alpha/beta hydrolase</fullName>
    </submittedName>
</protein>
<evidence type="ECO:0000313" key="6">
    <source>
        <dbReference type="EMBL" id="MFC6093667.1"/>
    </source>
</evidence>
<dbReference type="GO" id="GO:0016787">
    <property type="term" value="F:hydrolase activity"/>
    <property type="evidence" value="ECO:0007669"/>
    <property type="project" value="UniProtKB-KW"/>
</dbReference>
<feature type="signal peptide" evidence="4">
    <location>
        <begin position="1"/>
        <end position="22"/>
    </location>
</feature>